<accession>A0A1V9YC32</accession>
<dbReference type="Gene3D" id="3.90.1150.10">
    <property type="entry name" value="Aspartate Aminotransferase, domain 1"/>
    <property type="match status" value="1"/>
</dbReference>
<organism evidence="7 8">
    <name type="scientific">Achlya hypogyna</name>
    <name type="common">Oomycete</name>
    <name type="synonym">Protoachlya hypogyna</name>
    <dbReference type="NCBI Taxonomy" id="1202772"/>
    <lineage>
        <taxon>Eukaryota</taxon>
        <taxon>Sar</taxon>
        <taxon>Stramenopiles</taxon>
        <taxon>Oomycota</taxon>
        <taxon>Saprolegniomycetes</taxon>
        <taxon>Saprolegniales</taxon>
        <taxon>Achlyaceae</taxon>
        <taxon>Achlya</taxon>
    </lineage>
</organism>
<evidence type="ECO:0000256" key="1">
    <source>
        <dbReference type="ARBA" id="ARBA00001933"/>
    </source>
</evidence>
<dbReference type="GO" id="GO:0005737">
    <property type="term" value="C:cytoplasm"/>
    <property type="evidence" value="ECO:0007669"/>
    <property type="project" value="TreeGrafter"/>
</dbReference>
<comment type="cofactor">
    <cofactor evidence="1">
        <name>pyridoxal 5'-phosphate</name>
        <dbReference type="ChEBI" id="CHEBI:597326"/>
    </cofactor>
</comment>
<evidence type="ECO:0000256" key="5">
    <source>
        <dbReference type="ARBA" id="ARBA00022898"/>
    </source>
</evidence>
<dbReference type="CDD" id="cd00609">
    <property type="entry name" value="AAT_like"/>
    <property type="match status" value="1"/>
</dbReference>
<keyword evidence="8" id="KW-1185">Reference proteome</keyword>
<gene>
    <name evidence="7" type="ORF">ACHHYP_14884</name>
</gene>
<protein>
    <submittedName>
        <fullName evidence="7">Kynurenine-oxoglutarate transaminase</fullName>
    </submittedName>
</protein>
<dbReference type="InterPro" id="IPR015421">
    <property type="entry name" value="PyrdxlP-dep_Trfase_major"/>
</dbReference>
<dbReference type="AlphaFoldDB" id="A0A1V9YC32"/>
<keyword evidence="4" id="KW-0808">Transferase</keyword>
<dbReference type="PANTHER" id="PTHR43807:SF20">
    <property type="entry name" value="FI04487P"/>
    <property type="match status" value="1"/>
</dbReference>
<dbReference type="OrthoDB" id="2414662at2759"/>
<dbReference type="FunFam" id="3.40.640.10:FF:000024">
    <property type="entry name" value="Kynurenine--oxoglutarate transaminase 3"/>
    <property type="match status" value="1"/>
</dbReference>
<keyword evidence="5" id="KW-0663">Pyridoxal phosphate</keyword>
<name>A0A1V9YC32_ACHHY</name>
<dbReference type="Gene3D" id="3.40.640.10">
    <property type="entry name" value="Type I PLP-dependent aspartate aminotransferase-like (Major domain)"/>
    <property type="match status" value="1"/>
</dbReference>
<dbReference type="InterPro" id="IPR004839">
    <property type="entry name" value="Aminotransferase_I/II_large"/>
</dbReference>
<proteinExistence type="inferred from homology"/>
<evidence type="ECO:0000259" key="6">
    <source>
        <dbReference type="Pfam" id="PF00155"/>
    </source>
</evidence>
<dbReference type="GO" id="GO:0030170">
    <property type="term" value="F:pyridoxal phosphate binding"/>
    <property type="evidence" value="ECO:0007669"/>
    <property type="project" value="InterPro"/>
</dbReference>
<evidence type="ECO:0000256" key="3">
    <source>
        <dbReference type="ARBA" id="ARBA00022576"/>
    </source>
</evidence>
<sequence>MGDRLRGFDQPTVWHEFTPLALQHGAINLGQGRFPDWPVETVFKEKARDAVFEDYNQYARPQGHLRLVRVLAERYSIQLGRRIEATTDVAIGVGATEVMYSALMGLLSPPLDEVVILEPAFDIYAAQVQMAGGKSTFVPLRFNVDTSQFDLDGDAVEAAFTARTRVLIINSPHNPTGKIFSRPELERLAAIVDKFPNVVVLCDDVYEHMAFTSYPRFATLPRMFERSLTISSAGKTFSVTGWKIGWAVGPPGLVQRIHLANNWIQFSVATPLQEAVAAMLEIAPVPFKEFDSYFASVAARHEAARDRLVAAFDALGLQVVLPQGGAFLFVDISHVEIPKKYLVGASRDYAFCRYLTVEKGVTAIPVSAFYCEEHKTLGHNFARFAYCKKLETLDAAIGRLQSLVVTRETPPHPPSKDGLNYR</sequence>
<dbReference type="InterPro" id="IPR015422">
    <property type="entry name" value="PyrdxlP-dep_Trfase_small"/>
</dbReference>
<dbReference type="SUPFAM" id="SSF53383">
    <property type="entry name" value="PLP-dependent transferases"/>
    <property type="match status" value="1"/>
</dbReference>
<evidence type="ECO:0000256" key="2">
    <source>
        <dbReference type="ARBA" id="ARBA00007441"/>
    </source>
</evidence>
<evidence type="ECO:0000313" key="7">
    <source>
        <dbReference type="EMBL" id="OQR83259.1"/>
    </source>
</evidence>
<keyword evidence="3" id="KW-0032">Aminotransferase</keyword>
<dbReference type="InterPro" id="IPR015424">
    <property type="entry name" value="PyrdxlP-dep_Trfase"/>
</dbReference>
<dbReference type="PANTHER" id="PTHR43807">
    <property type="entry name" value="FI04487P"/>
    <property type="match status" value="1"/>
</dbReference>
<dbReference type="InterPro" id="IPR051326">
    <property type="entry name" value="Kynurenine-oxoglutarate_AT"/>
</dbReference>
<dbReference type="Proteomes" id="UP000243579">
    <property type="component" value="Unassembled WGS sequence"/>
</dbReference>
<comment type="caution">
    <text evidence="7">The sequence shown here is derived from an EMBL/GenBank/DDBJ whole genome shotgun (WGS) entry which is preliminary data.</text>
</comment>
<evidence type="ECO:0000313" key="8">
    <source>
        <dbReference type="Proteomes" id="UP000243579"/>
    </source>
</evidence>
<reference evidence="7 8" key="1">
    <citation type="journal article" date="2014" name="Genome Biol. Evol.">
        <title>The secreted proteins of Achlya hypogyna and Thraustotheca clavata identify the ancestral oomycete secretome and reveal gene acquisitions by horizontal gene transfer.</title>
        <authorList>
            <person name="Misner I."/>
            <person name="Blouin N."/>
            <person name="Leonard G."/>
            <person name="Richards T.A."/>
            <person name="Lane C.E."/>
        </authorList>
    </citation>
    <scope>NUCLEOTIDE SEQUENCE [LARGE SCALE GENOMIC DNA]</scope>
    <source>
        <strain evidence="7 8">ATCC 48635</strain>
    </source>
</reference>
<feature type="domain" description="Aminotransferase class I/classII large" evidence="6">
    <location>
        <begin position="27"/>
        <end position="400"/>
    </location>
</feature>
<dbReference type="EMBL" id="JNBR01002249">
    <property type="protein sequence ID" value="OQR83259.1"/>
    <property type="molecule type" value="Genomic_DNA"/>
</dbReference>
<dbReference type="GO" id="GO:0016212">
    <property type="term" value="F:kynurenine-oxoglutarate transaminase activity"/>
    <property type="evidence" value="ECO:0007669"/>
    <property type="project" value="TreeGrafter"/>
</dbReference>
<dbReference type="Pfam" id="PF00155">
    <property type="entry name" value="Aminotran_1_2"/>
    <property type="match status" value="1"/>
</dbReference>
<comment type="similarity">
    <text evidence="2">Belongs to the class-I pyridoxal-phosphate-dependent aminotransferase family.</text>
</comment>
<evidence type="ECO:0000256" key="4">
    <source>
        <dbReference type="ARBA" id="ARBA00022679"/>
    </source>
</evidence>
<dbReference type="STRING" id="1202772.A0A1V9YC32"/>